<dbReference type="PROSITE" id="PS50853">
    <property type="entry name" value="FN3"/>
    <property type="match status" value="1"/>
</dbReference>
<dbReference type="InterPro" id="IPR036116">
    <property type="entry name" value="FN3_sf"/>
</dbReference>
<keyword evidence="3" id="KW-1133">Transmembrane helix</keyword>
<dbReference type="InterPro" id="IPR003961">
    <property type="entry name" value="FN3_dom"/>
</dbReference>
<name>A0ABX1SYY8_9BIFI</name>
<dbReference type="PANTHER" id="PTHR24099">
    <property type="entry name" value="E3 UBIQUITIN-PROTEIN LIGASE TRIM36-RELATED"/>
    <property type="match status" value="1"/>
</dbReference>
<dbReference type="Pfam" id="PF00041">
    <property type="entry name" value="fn3"/>
    <property type="match status" value="1"/>
</dbReference>
<dbReference type="Proteomes" id="UP000553756">
    <property type="component" value="Unassembled WGS sequence"/>
</dbReference>
<dbReference type="SUPFAM" id="SSF49265">
    <property type="entry name" value="Fibronectin type III"/>
    <property type="match status" value="1"/>
</dbReference>
<dbReference type="RefSeq" id="WP_172143959.1">
    <property type="nucleotide sequence ID" value="NZ_JAAIIJ010000003.1"/>
</dbReference>
<keyword evidence="3" id="KW-0812">Transmembrane</keyword>
<dbReference type="SMART" id="SM00060">
    <property type="entry name" value="FN3"/>
    <property type="match status" value="2"/>
</dbReference>
<evidence type="ECO:0000256" key="3">
    <source>
        <dbReference type="SAM" id="Phobius"/>
    </source>
</evidence>
<organism evidence="5 6">
    <name type="scientific">Bifidobacterium panos</name>
    <dbReference type="NCBI Taxonomy" id="2675321"/>
    <lineage>
        <taxon>Bacteria</taxon>
        <taxon>Bacillati</taxon>
        <taxon>Actinomycetota</taxon>
        <taxon>Actinomycetes</taxon>
        <taxon>Bifidobacteriales</taxon>
        <taxon>Bifidobacteriaceae</taxon>
        <taxon>Bifidobacterium</taxon>
    </lineage>
</organism>
<dbReference type="PANTHER" id="PTHR24099:SF11">
    <property type="entry name" value="FIBRONECTIN TYPE III DOMAIN-CONTAINING 3BA-RELATED"/>
    <property type="match status" value="1"/>
</dbReference>
<proteinExistence type="predicted"/>
<reference evidence="5 6" key="1">
    <citation type="submission" date="2020-02" db="EMBL/GenBank/DDBJ databases">
        <title>Characterization of phylogenetic diversity of novel bifidobacterial species isolated in Czech ZOOs.</title>
        <authorList>
            <person name="Lugli G.A."/>
            <person name="Vera N.B."/>
            <person name="Ventura M."/>
        </authorList>
    </citation>
    <scope>NUCLEOTIDE SEQUENCE [LARGE SCALE GENOMIC DNA]</scope>
    <source>
        <strain evidence="5 6">DSM 109963</strain>
    </source>
</reference>
<sequence>MRQSPQTRTHMQQARALVQRLLAAGKRKWVAPVAVLLLILAVIAGAIIVSSVTQQHVQLDDGTVWVTSLQHRKAARFNVKLKQADAAISSPAQKFDVAQHDSDTLLYEGSKASCIKASTISVNGSAETGGNAVTMIGGGTAAFLNTKNGNVWAGKAGDAASISPASAQPKMKLGTGGLAVVDSDGEVWGYRPSDGMVLKLANPTDTRAVETKSITGGERLEASSFTVVSGTPVVVSGKRLVFKGGEVSLDVDGRLVLQSPAVDGEQSGWVAVASPSGLITVNLNEANPKPFALTSGGKGEPAQPVSSGGCVHAAFSQNANNYVRVCSVRDTEAEYNTLKQVNASSQLVLRANHRQVILNDVINGNVWNPKDSTNVIKIQWNTIQTEQREQEQLNNDSASNRRDFAKTCSTQSGQIKAQDDDFGARVGSRQILDVLRNDEQTDCSVLRITRANAPAGGNVSVWPIYDGRYLQFDASNAHAGSASFSYEISDGHGQSSTATVHVSLTDGANRAPTQSDMPPEVSLEQGATYTMNALGSFTDPDGDPLTLVSATANNSDQVTITTRADGQLVFNAGAATSGRIGVEVTASDGEAVGTGMAYFSIKPANTLAADIDPVVTSTLPDTDTTIELKQYVHGTSAQPAQLSSVEPPSGTRTTMNAADMTIQFTATQTGTYYVPYTITQGSMPATGLARVEVQPSAKESSKPIASNDVALLGSDNTAIVEPLNNDIDPMGGVLSITSVSAEASSGIKTGLVGHKRVYLMARQTPTKPVKVSYTVANAVGTATGTITLQPPALSATNSVPKAGNVNAQVRTGGIVSVDVLDHVNYSDGTTVKLCSDLQTDKATFKGLAFVSGNTVRYQAPDEPGVYPITYTVKDNLGNAASGTITVTVHKKNAEGKAAPTPHDVEAQVAAGQKVRIPITLTGIDADGDDDQLLGLGNKAPQLGRITEVGADYLIYEAYEDSSGTDTFSYAVEDWTGQRAQARICVGVFQGTSDSGVVARDDSVTLRPNTAATVPVALNDICGYNAELSVEKKLETQGIDSAEVRDNMVSFTAPSQPGTSYIIYTIKDKAGLQDTGTLTVNVDPNAPIEAPDAYDYRVPSAATIDKTSVDVDVSQWIANPSGTSDELEVGVDSSAKDHARVKGGNHSTVITVDLTDEARAVPYTVTNTTHGLTSTAFIQVPAYGVFPPALRPKAPALKVGAGGTIEIDIADYVRVGAGKTPYVDGADGVSATKAANGDLYVDEGRLKFTAAKDYAGPASITFTAADGKRGKDKATIINTAVLTLPITVVGRDVPAPTFSSPVIDVAAGEEATTIDLKALTHSPNEAYEDDKEYTYSGGGTSGKITASVSTAGLMLVKAEQNASPGTTVNVPVQITYAKGSLNAGVSVRVVASSRPLARVGDKTVKLKAGTSETVNLFDGAYNPFPETPLRAAKCASDDNSKLLVVCDASGSITISAAKNIGASSNRVIATVEDGTGAEDRKVTGAITVSVVDRPEAPLLSPVDAKARDGAVDLAWTPNSANGSPITEYEVTYSGPSAGTKSCGAATTCKVTDLTNGQTYTFTVRAKNEVGWSQYSNATTGKPDKVPGAPGDVSVMGGKNALTVNWQAPQGKFSAPTGYNVTIIGPNGWTDRHTGVTGTSDRFDISDNVLSTGTSFTANVTAINEVGESAAGTGSGGDVYGKPDDLTLSLHQDGDTVTGTVQTHAMRGNSCQVLTADRSEADGLDCDTKRFSFSLNNDDFFTDITVTVTMTTDQGIKVSGKQSIQPHAAIGTVGFDAPDANDDKCEMSWHIDGKVDEVEAELGGNTSEAHTGRLEYTPQPWTVCAIGTVTPKLNGVSASPSSSPQDSTMLKPKAAIEQPTSATWVDRDHIAIEGTYPNAYGRDVNVSVEINGEAFSWRNGETIDVSGLANADSYTLQQITVSDAKGDTALDNSQDCRITISGTRPITANAGGHYASARLLSRITEQQIWTEGRDARDGAATLLAATTSTADSRQNTRQRQRS</sequence>
<evidence type="ECO:0000313" key="5">
    <source>
        <dbReference type="EMBL" id="NMN01628.1"/>
    </source>
</evidence>
<accession>A0ABX1SYY8</accession>
<keyword evidence="6" id="KW-1185">Reference proteome</keyword>
<keyword evidence="2" id="KW-0624">Polysaccharide degradation</keyword>
<dbReference type="CDD" id="cd00063">
    <property type="entry name" value="FN3"/>
    <property type="match status" value="2"/>
</dbReference>
<feature type="domain" description="Fibronectin type-III" evidence="4">
    <location>
        <begin position="1492"/>
        <end position="1587"/>
    </location>
</feature>
<comment type="caution">
    <text evidence="5">The sequence shown here is derived from an EMBL/GenBank/DDBJ whole genome shotgun (WGS) entry which is preliminary data.</text>
</comment>
<evidence type="ECO:0000313" key="6">
    <source>
        <dbReference type="Proteomes" id="UP000553756"/>
    </source>
</evidence>
<dbReference type="InterPro" id="IPR013783">
    <property type="entry name" value="Ig-like_fold"/>
</dbReference>
<dbReference type="EMBL" id="JAAIIJ010000003">
    <property type="protein sequence ID" value="NMN01628.1"/>
    <property type="molecule type" value="Genomic_DNA"/>
</dbReference>
<evidence type="ECO:0000256" key="1">
    <source>
        <dbReference type="ARBA" id="ARBA00023295"/>
    </source>
</evidence>
<keyword evidence="3" id="KW-0472">Membrane</keyword>
<keyword evidence="2" id="KW-0119">Carbohydrate metabolism</keyword>
<feature type="transmembrane region" description="Helical" evidence="3">
    <location>
        <begin position="29"/>
        <end position="49"/>
    </location>
</feature>
<keyword evidence="1" id="KW-0378">Hydrolase</keyword>
<gene>
    <name evidence="5" type="ORF">G1C94_0249</name>
</gene>
<protein>
    <submittedName>
        <fullName evidence="5">ATPase AAA</fullName>
    </submittedName>
</protein>
<dbReference type="InterPro" id="IPR050617">
    <property type="entry name" value="E3_ligase_FN3/SPRY"/>
</dbReference>
<dbReference type="Pfam" id="PF17963">
    <property type="entry name" value="Big_9"/>
    <property type="match status" value="5"/>
</dbReference>
<dbReference type="Gene3D" id="2.60.40.10">
    <property type="entry name" value="Immunoglobulins"/>
    <property type="match status" value="3"/>
</dbReference>
<evidence type="ECO:0000259" key="4">
    <source>
        <dbReference type="PROSITE" id="PS50853"/>
    </source>
</evidence>
<keyword evidence="1" id="KW-0326">Glycosidase</keyword>
<evidence type="ECO:0000256" key="2">
    <source>
        <dbReference type="ARBA" id="ARBA00023326"/>
    </source>
</evidence>